<dbReference type="GO" id="GO:0003677">
    <property type="term" value="F:DNA binding"/>
    <property type="evidence" value="ECO:0007669"/>
    <property type="project" value="UniProtKB-KW"/>
</dbReference>
<organism evidence="3 4">
    <name type="scientific">Flavobacterium sediminis</name>
    <dbReference type="NCBI Taxonomy" id="2201181"/>
    <lineage>
        <taxon>Bacteria</taxon>
        <taxon>Pseudomonadati</taxon>
        <taxon>Bacteroidota</taxon>
        <taxon>Flavobacteriia</taxon>
        <taxon>Flavobacteriales</taxon>
        <taxon>Flavobacteriaceae</taxon>
        <taxon>Flavobacterium</taxon>
    </lineage>
</organism>
<reference evidence="3 4" key="1">
    <citation type="submission" date="2018-05" db="EMBL/GenBank/DDBJ databases">
        <title>Flavobacterium sp. MEBiC07310.</title>
        <authorList>
            <person name="Baek K."/>
        </authorList>
    </citation>
    <scope>NUCLEOTIDE SEQUENCE [LARGE SCALE GENOMIC DNA]</scope>
    <source>
        <strain evidence="3 4">MEBiC07310</strain>
    </source>
</reference>
<dbReference type="OrthoDB" id="2902336at2"/>
<gene>
    <name evidence="3" type="ORF">DI487_10295</name>
</gene>
<dbReference type="AlphaFoldDB" id="A0A2U8QVH2"/>
<feature type="domain" description="HTH cro/C1-type" evidence="2">
    <location>
        <begin position="14"/>
        <end position="68"/>
    </location>
</feature>
<dbReference type="PANTHER" id="PTHR46558">
    <property type="entry name" value="TRACRIPTIONAL REGULATORY PROTEIN-RELATED-RELATED"/>
    <property type="match status" value="1"/>
</dbReference>
<dbReference type="EMBL" id="CP029463">
    <property type="protein sequence ID" value="AWM14202.1"/>
    <property type="molecule type" value="Genomic_DNA"/>
</dbReference>
<keyword evidence="4" id="KW-1185">Reference proteome</keyword>
<dbReference type="PANTHER" id="PTHR46558:SF4">
    <property type="entry name" value="DNA-BIDING PHAGE PROTEIN"/>
    <property type="match status" value="1"/>
</dbReference>
<dbReference type="Proteomes" id="UP000245429">
    <property type="component" value="Chromosome"/>
</dbReference>
<evidence type="ECO:0000256" key="1">
    <source>
        <dbReference type="ARBA" id="ARBA00023125"/>
    </source>
</evidence>
<keyword evidence="1" id="KW-0238">DNA-binding</keyword>
<dbReference type="RefSeq" id="WP_109569562.1">
    <property type="nucleotide sequence ID" value="NZ_CP029463.1"/>
</dbReference>
<dbReference type="SMART" id="SM00530">
    <property type="entry name" value="HTH_XRE"/>
    <property type="match status" value="1"/>
</dbReference>
<dbReference type="CDD" id="cd00093">
    <property type="entry name" value="HTH_XRE"/>
    <property type="match status" value="1"/>
</dbReference>
<evidence type="ECO:0000313" key="3">
    <source>
        <dbReference type="EMBL" id="AWM14202.1"/>
    </source>
</evidence>
<protein>
    <submittedName>
        <fullName evidence="3">XRE family transcriptional regulator</fullName>
    </submittedName>
</protein>
<evidence type="ECO:0000313" key="4">
    <source>
        <dbReference type="Proteomes" id="UP000245429"/>
    </source>
</evidence>
<evidence type="ECO:0000259" key="2">
    <source>
        <dbReference type="PROSITE" id="PS50943"/>
    </source>
</evidence>
<dbReference type="InterPro" id="IPR010982">
    <property type="entry name" value="Lambda_DNA-bd_dom_sf"/>
</dbReference>
<dbReference type="Gene3D" id="1.10.260.40">
    <property type="entry name" value="lambda repressor-like DNA-binding domains"/>
    <property type="match status" value="1"/>
</dbReference>
<dbReference type="PROSITE" id="PS50943">
    <property type="entry name" value="HTH_CROC1"/>
    <property type="match status" value="1"/>
</dbReference>
<accession>A0A2U8QVH2</accession>
<dbReference type="SUPFAM" id="SSF47413">
    <property type="entry name" value="lambda repressor-like DNA-binding domains"/>
    <property type="match status" value="1"/>
</dbReference>
<sequence length="78" mass="9221">MNKKEFQKALGQRIKQLREDKNITQTELAYRCEIERSNMNRIEAGNTNPSSFLVYTIAQKLEIELPELYNFKPEISKK</sequence>
<proteinExistence type="predicted"/>
<dbReference type="KEGG" id="fse:DI487_10295"/>
<dbReference type="Pfam" id="PF12844">
    <property type="entry name" value="HTH_19"/>
    <property type="match status" value="1"/>
</dbReference>
<name>A0A2U8QVH2_9FLAO</name>
<dbReference type="InterPro" id="IPR001387">
    <property type="entry name" value="Cro/C1-type_HTH"/>
</dbReference>